<evidence type="ECO:0000259" key="1">
    <source>
        <dbReference type="Pfam" id="PF01833"/>
    </source>
</evidence>
<dbReference type="Proteomes" id="UP000625551">
    <property type="component" value="Unassembled WGS sequence"/>
</dbReference>
<comment type="caution">
    <text evidence="2">The sequence shown here is derived from an EMBL/GenBank/DDBJ whole genome shotgun (WGS) entry which is preliminary data.</text>
</comment>
<gene>
    <name evidence="2" type="ORF">H9Q13_01345</name>
</gene>
<dbReference type="InterPro" id="IPR013783">
    <property type="entry name" value="Ig-like_fold"/>
</dbReference>
<dbReference type="EMBL" id="JACXAJ010000001">
    <property type="protein sequence ID" value="MBD1395796.1"/>
    <property type="molecule type" value="Genomic_DNA"/>
</dbReference>
<evidence type="ECO:0000313" key="2">
    <source>
        <dbReference type="EMBL" id="MBD1395796.1"/>
    </source>
</evidence>
<accession>A0ABR7XBW2</accession>
<protein>
    <submittedName>
        <fullName evidence="2">IPT/TIG domain-containing protein</fullName>
    </submittedName>
</protein>
<dbReference type="RefSeq" id="WP_191181958.1">
    <property type="nucleotide sequence ID" value="NZ_JACXAJ010000001.1"/>
</dbReference>
<name>A0ABR7XBW2_9BACT</name>
<dbReference type="Pfam" id="PF01833">
    <property type="entry name" value="TIG"/>
    <property type="match status" value="1"/>
</dbReference>
<dbReference type="SUPFAM" id="SSF81296">
    <property type="entry name" value="E set domains"/>
    <property type="match status" value="1"/>
</dbReference>
<dbReference type="CDD" id="cd00603">
    <property type="entry name" value="IPT_PCSR"/>
    <property type="match status" value="1"/>
</dbReference>
<reference evidence="2 3" key="1">
    <citation type="submission" date="2020-09" db="EMBL/GenBank/DDBJ databases">
        <title>Genome sequencing and assembly of Pontibacter sp.</title>
        <authorList>
            <person name="Chhetri G."/>
        </authorList>
    </citation>
    <scope>NUCLEOTIDE SEQUENCE [LARGE SCALE GENOMIC DNA]</scope>
    <source>
        <strain evidence="2 3">JH31</strain>
    </source>
</reference>
<keyword evidence="3" id="KW-1185">Reference proteome</keyword>
<dbReference type="Gene3D" id="2.60.40.10">
    <property type="entry name" value="Immunoglobulins"/>
    <property type="match status" value="1"/>
</dbReference>
<organism evidence="2 3">
    <name type="scientific">Pontibacter aquaedesilientis</name>
    <dbReference type="NCBI Taxonomy" id="2766980"/>
    <lineage>
        <taxon>Bacteria</taxon>
        <taxon>Pseudomonadati</taxon>
        <taxon>Bacteroidota</taxon>
        <taxon>Cytophagia</taxon>
        <taxon>Cytophagales</taxon>
        <taxon>Hymenobacteraceae</taxon>
        <taxon>Pontibacter</taxon>
    </lineage>
</organism>
<evidence type="ECO:0000313" key="3">
    <source>
        <dbReference type="Proteomes" id="UP000625551"/>
    </source>
</evidence>
<proteinExistence type="predicted"/>
<sequence>MLQLSNYRLLQFLMVLVLMTSCYDEEVDQTLEEIRGVNPIITSFKPEAADVKELVTVYGENLNFVDSVYIGGVLSPIYRRINSNELVLQVAPQAKSGKVRVLTAAKKEGISEATLQINYPVPAVQPELSEIKDELLANNVVVLGGSKLNVIDKVFFGEKAATIIYQRAASIAVLVPLFPNDQVVDISYSYFTPVGSEKVAVKSGVQIITPSPRVSNWVPLLIKGKTYTLEGQNLNMVEKVFVGATEATITDKQAVSLSFVAPGGTTAKTSLKLQYTNNGEQQVLERPVAYIASNVETYFDFEDRSLAAVTVGKSANTLSSAINGTVEQPAFPAGNAYYHANMFDSKGDAGGSSITYIRFDKQANNSWKTMFANNASGQPVLHFWLNVNNTTPTIRLYLTNSDSYYLRLKNLSPEKYKEVFGEDGKQWALIAVRLKDLGPAVTDAKIATDSYARMNFLIDSQQNVPIEVNIDWISITDKVLTGIGAVDMTDSF</sequence>
<feature type="domain" description="IPT/TIG" evidence="1">
    <location>
        <begin position="39"/>
        <end position="113"/>
    </location>
</feature>
<dbReference type="InterPro" id="IPR002909">
    <property type="entry name" value="IPT_dom"/>
</dbReference>
<dbReference type="InterPro" id="IPR014756">
    <property type="entry name" value="Ig_E-set"/>
</dbReference>